<accession>A0ACC2KQY7</accession>
<dbReference type="EMBL" id="CM056818">
    <property type="protein sequence ID" value="KAJ8623147.1"/>
    <property type="molecule type" value="Genomic_DNA"/>
</dbReference>
<evidence type="ECO:0000313" key="1">
    <source>
        <dbReference type="EMBL" id="KAJ8623147.1"/>
    </source>
</evidence>
<name>A0ACC2KQY7_PERAE</name>
<keyword evidence="2" id="KW-1185">Reference proteome</keyword>
<protein>
    <submittedName>
        <fullName evidence="1">Uncharacterized protein</fullName>
    </submittedName>
</protein>
<reference evidence="1 2" key="1">
    <citation type="journal article" date="2022" name="Hortic Res">
        <title>A haplotype resolved chromosomal level avocado genome allows analysis of novel avocado genes.</title>
        <authorList>
            <person name="Nath O."/>
            <person name="Fletcher S.J."/>
            <person name="Hayward A."/>
            <person name="Shaw L.M."/>
            <person name="Masouleh A.K."/>
            <person name="Furtado A."/>
            <person name="Henry R.J."/>
            <person name="Mitter N."/>
        </authorList>
    </citation>
    <scope>NUCLEOTIDE SEQUENCE [LARGE SCALE GENOMIC DNA]</scope>
    <source>
        <strain evidence="2">cv. Hass</strain>
    </source>
</reference>
<sequence>MADYSSPNRVGRFGFRTPAPIITFVKVNDRRSDQGPAVGRAEIPDEHVAMPVSVTGGVVTKIETIVERVYRTSATAYSDGFTTNGEVIESYATIEGVQGSNRSALPRGSFPRQTLNNGASARTMPAGSALGASEPSRQIGGGAKDIGTNGWSGSTGGGINKSGTGDAGATGSSKPIAGGNKDVGPNQLSRPGGGITKDVTPNRLSTPSGGRGGGAGAAGTDTGTNSWSRPIDGVTDDIGPNGRRGLNGGTTNGVPTNESRPTDVINSTGSSNLKSNSGSGAWKPIGGDNNTGNDGRNESSGGGPGAGGGTDTSTNNWSRPIDGSTDNIGPSGRKGLTGGTTNGLPTNESRPTDVINSTGTSTQNRPSAGGNNSGFGTWIKPTAGTNNTGNDGRSWPSGGGGDGTDAGTNGWNGPIDGTANDVGPNGMKGLIGGTANGIPINESRPSIGTIPSRGSSVGANNISARPVVGVNNSVTGAWVNPIVGTNNSGNERSGLTGVTNYIGADWTSRPSVMIADEYRLNRPAWGQPTTNDISTRRPTIYPGVAVEPSKAPQTQVPLAWGGRFPPSLVTPTTEPKTIDSVWEKLRNDEVKQRSRLSSPSSSASVVEDRQLGSSVNTLAAR</sequence>
<dbReference type="Proteomes" id="UP001234297">
    <property type="component" value="Chromosome 10"/>
</dbReference>
<comment type="caution">
    <text evidence="1">The sequence shown here is derived from an EMBL/GenBank/DDBJ whole genome shotgun (WGS) entry which is preliminary data.</text>
</comment>
<gene>
    <name evidence="1" type="ORF">MRB53_031676</name>
</gene>
<proteinExistence type="predicted"/>
<evidence type="ECO:0000313" key="2">
    <source>
        <dbReference type="Proteomes" id="UP001234297"/>
    </source>
</evidence>
<organism evidence="1 2">
    <name type="scientific">Persea americana</name>
    <name type="common">Avocado</name>
    <dbReference type="NCBI Taxonomy" id="3435"/>
    <lineage>
        <taxon>Eukaryota</taxon>
        <taxon>Viridiplantae</taxon>
        <taxon>Streptophyta</taxon>
        <taxon>Embryophyta</taxon>
        <taxon>Tracheophyta</taxon>
        <taxon>Spermatophyta</taxon>
        <taxon>Magnoliopsida</taxon>
        <taxon>Magnoliidae</taxon>
        <taxon>Laurales</taxon>
        <taxon>Lauraceae</taxon>
        <taxon>Persea</taxon>
    </lineage>
</organism>